<reference evidence="3" key="1">
    <citation type="submission" date="2023-08" db="EMBL/GenBank/DDBJ databases">
        <authorList>
            <person name="Audoor S."/>
            <person name="Bilcke G."/>
        </authorList>
    </citation>
    <scope>NUCLEOTIDE SEQUENCE</scope>
</reference>
<dbReference type="SUPFAM" id="SSF46938">
    <property type="entry name" value="CRAL/TRIO N-terminal domain"/>
    <property type="match status" value="1"/>
</dbReference>
<evidence type="ECO:0000313" key="4">
    <source>
        <dbReference type="Proteomes" id="UP001295423"/>
    </source>
</evidence>
<dbReference type="EMBL" id="CAKOGP040000668">
    <property type="protein sequence ID" value="CAJ1938016.1"/>
    <property type="molecule type" value="Genomic_DNA"/>
</dbReference>
<feature type="region of interest" description="Disordered" evidence="1">
    <location>
        <begin position="402"/>
        <end position="569"/>
    </location>
</feature>
<dbReference type="Gene3D" id="3.40.525.10">
    <property type="entry name" value="CRAL-TRIO lipid binding domain"/>
    <property type="match status" value="1"/>
</dbReference>
<dbReference type="InterPro" id="IPR036865">
    <property type="entry name" value="CRAL-TRIO_dom_sf"/>
</dbReference>
<feature type="compositionally biased region" description="Polar residues" evidence="1">
    <location>
        <begin position="482"/>
        <end position="498"/>
    </location>
</feature>
<gene>
    <name evidence="3" type="ORF">CYCCA115_LOCUS5932</name>
</gene>
<feature type="compositionally biased region" description="Low complexity" evidence="1">
    <location>
        <begin position="468"/>
        <end position="481"/>
    </location>
</feature>
<evidence type="ECO:0000259" key="2">
    <source>
        <dbReference type="Pfam" id="PF20710"/>
    </source>
</evidence>
<evidence type="ECO:0000313" key="3">
    <source>
        <dbReference type="EMBL" id="CAJ1938016.1"/>
    </source>
</evidence>
<dbReference type="InterPro" id="IPR036273">
    <property type="entry name" value="CRAL/TRIO_N_dom_sf"/>
</dbReference>
<evidence type="ECO:0000256" key="1">
    <source>
        <dbReference type="SAM" id="MobiDB-lite"/>
    </source>
</evidence>
<proteinExistence type="predicted"/>
<protein>
    <recommendedName>
        <fullName evidence="2">DUF6824 domain-containing protein</fullName>
    </recommendedName>
</protein>
<name>A0AAD2CVL4_9STRA</name>
<feature type="compositionally biased region" description="Polar residues" evidence="1">
    <location>
        <begin position="506"/>
        <end position="516"/>
    </location>
</feature>
<sequence length="649" mass="72734">MTSSMQHGNADQSDNSYLSYFESDAGSNELGNTAFRDLVSVPQTLTVQTWEEMKQTEDYLAAELYKLTTQEREKALEDIHCVGEGLSETPEMMEKLLEEFDQMVRQVQNPIYQMAVNQNRDYVEDPYFRLRFLRYNMHDVNLAVKQMMDFLKHKATYFGMDKLSREITLDDFNDEDMELLLSGLYHIQKETDRNGRNVLYVMSDVLGRCNIENLIHVAYYMYNSILIPIHDVQMKGVCCVYYDMTKQGEQCAMPGVNFMRTFTNVLMSFPLRQSAFHVCLHPERLDLTLTNTLLSYIFKQLSSYARVRTRLLYGTDMEIQHTLRSHGVSMESFPVDTDGNIRKEILNAWFYAHKKEVEAKKPPAASAFLQQGAEVSHLDHIAQELRVQDLGWELIDSPKSVAESNLDHDAQDSSTQESGGELFDSPKSLADSNLDHDAQESSAKASSGGPIASAQSIGDSNLDRSDAQESSAQASAASTQSLGDSNFDPNAQESSAQKSAGKPLTSARSVGVSNLDYSAAQESKSQEAAAAGTDQSGSAVSHPGEDGGNQRPSVVPSPQDVLLGRGWPVQNHEGNKRFRSFLEGYSDEYDNAARLRKRQIAGDLVHLLRGRGVRFLKQTETGEWILSSFEDAEKKVGQLFRTLRKTNPS</sequence>
<feature type="domain" description="DUF6824" evidence="2">
    <location>
        <begin position="560"/>
        <end position="641"/>
    </location>
</feature>
<keyword evidence="4" id="KW-1185">Reference proteome</keyword>
<dbReference type="AlphaFoldDB" id="A0AAD2CVL4"/>
<dbReference type="InterPro" id="IPR049227">
    <property type="entry name" value="DUF6824"/>
</dbReference>
<accession>A0AAD2CVL4</accession>
<feature type="compositionally biased region" description="Low complexity" evidence="1">
    <location>
        <begin position="518"/>
        <end position="531"/>
    </location>
</feature>
<dbReference type="Proteomes" id="UP001295423">
    <property type="component" value="Unassembled WGS sequence"/>
</dbReference>
<dbReference type="Pfam" id="PF20710">
    <property type="entry name" value="DUF6824"/>
    <property type="match status" value="1"/>
</dbReference>
<organism evidence="3 4">
    <name type="scientific">Cylindrotheca closterium</name>
    <dbReference type="NCBI Taxonomy" id="2856"/>
    <lineage>
        <taxon>Eukaryota</taxon>
        <taxon>Sar</taxon>
        <taxon>Stramenopiles</taxon>
        <taxon>Ochrophyta</taxon>
        <taxon>Bacillariophyta</taxon>
        <taxon>Bacillariophyceae</taxon>
        <taxon>Bacillariophycidae</taxon>
        <taxon>Bacillariales</taxon>
        <taxon>Bacillariaceae</taxon>
        <taxon>Cylindrotheca</taxon>
    </lineage>
</organism>
<comment type="caution">
    <text evidence="3">The sequence shown here is derived from an EMBL/GenBank/DDBJ whole genome shotgun (WGS) entry which is preliminary data.</text>
</comment>